<organism evidence="14 15">
    <name type="scientific">Cercophora scortea</name>
    <dbReference type="NCBI Taxonomy" id="314031"/>
    <lineage>
        <taxon>Eukaryota</taxon>
        <taxon>Fungi</taxon>
        <taxon>Dikarya</taxon>
        <taxon>Ascomycota</taxon>
        <taxon>Pezizomycotina</taxon>
        <taxon>Sordariomycetes</taxon>
        <taxon>Sordariomycetidae</taxon>
        <taxon>Sordariales</taxon>
        <taxon>Lasiosphaeriaceae</taxon>
        <taxon>Cercophora</taxon>
    </lineage>
</organism>
<dbReference type="AlphaFoldDB" id="A0AAE0INJ0"/>
<dbReference type="Gene3D" id="1.10.240.10">
    <property type="entry name" value="Tyrosyl-Transfer RNA Synthetase"/>
    <property type="match status" value="1"/>
</dbReference>
<keyword evidence="8 12" id="KW-0648">Protein biosynthesis</keyword>
<dbReference type="InterPro" id="IPR014729">
    <property type="entry name" value="Rossmann-like_a/b/a_fold"/>
</dbReference>
<dbReference type="GO" id="GO:0004831">
    <property type="term" value="F:tyrosine-tRNA ligase activity"/>
    <property type="evidence" value="ECO:0007669"/>
    <property type="project" value="UniProtKB-EC"/>
</dbReference>
<evidence type="ECO:0000256" key="8">
    <source>
        <dbReference type="ARBA" id="ARBA00022917"/>
    </source>
</evidence>
<evidence type="ECO:0000313" key="14">
    <source>
        <dbReference type="EMBL" id="KAK3328238.1"/>
    </source>
</evidence>
<keyword evidence="9 12" id="KW-0030">Aminoacyl-tRNA synthetase</keyword>
<dbReference type="FunFam" id="3.40.50.620:FF:000040">
    <property type="entry name" value="Tyrosine--tRNA ligase"/>
    <property type="match status" value="1"/>
</dbReference>
<keyword evidence="6 12" id="KW-0547">Nucleotide-binding</keyword>
<dbReference type="InterPro" id="IPR023617">
    <property type="entry name" value="Tyr-tRNA-ligase_arc/euk-type"/>
</dbReference>
<comment type="caution">
    <text evidence="14">The sequence shown here is derived from an EMBL/GenBank/DDBJ whole genome shotgun (WGS) entry which is preliminary data.</text>
</comment>
<dbReference type="GO" id="GO:0005524">
    <property type="term" value="F:ATP binding"/>
    <property type="evidence" value="ECO:0007669"/>
    <property type="project" value="UniProtKB-KW"/>
</dbReference>
<keyword evidence="4" id="KW-0963">Cytoplasm</keyword>
<protein>
    <recommendedName>
        <fullName evidence="3 12">Tyrosine--tRNA ligase</fullName>
        <ecNumber evidence="3 12">6.1.1.1</ecNumber>
    </recommendedName>
    <alternativeName>
        <fullName evidence="10 12">Tyrosyl-tRNA synthetase</fullName>
    </alternativeName>
</protein>
<comment type="subcellular location">
    <subcellularLocation>
        <location evidence="1">Cytoplasm</location>
    </subcellularLocation>
</comment>
<keyword evidence="5 12" id="KW-0436">Ligase</keyword>
<evidence type="ECO:0000256" key="2">
    <source>
        <dbReference type="ARBA" id="ARBA00005594"/>
    </source>
</evidence>
<dbReference type="Pfam" id="PF00579">
    <property type="entry name" value="tRNA-synt_1b"/>
    <property type="match status" value="1"/>
</dbReference>
<evidence type="ECO:0000256" key="11">
    <source>
        <dbReference type="ARBA" id="ARBA00048248"/>
    </source>
</evidence>
<evidence type="ECO:0000256" key="7">
    <source>
        <dbReference type="ARBA" id="ARBA00022840"/>
    </source>
</evidence>
<evidence type="ECO:0000256" key="10">
    <source>
        <dbReference type="ARBA" id="ARBA00033323"/>
    </source>
</evidence>
<feature type="region of interest" description="Disordered" evidence="13">
    <location>
        <begin position="377"/>
        <end position="407"/>
    </location>
</feature>
<accession>A0AAE0INJ0</accession>
<evidence type="ECO:0000313" key="15">
    <source>
        <dbReference type="Proteomes" id="UP001286456"/>
    </source>
</evidence>
<dbReference type="EC" id="6.1.1.1" evidence="3 12"/>
<evidence type="ECO:0000256" key="6">
    <source>
        <dbReference type="ARBA" id="ARBA00022741"/>
    </source>
</evidence>
<evidence type="ECO:0000256" key="4">
    <source>
        <dbReference type="ARBA" id="ARBA00022490"/>
    </source>
</evidence>
<proteinExistence type="inferred from homology"/>
<name>A0AAE0INJ0_9PEZI</name>
<dbReference type="NCBIfam" id="TIGR00234">
    <property type="entry name" value="tyrS"/>
    <property type="match status" value="1"/>
</dbReference>
<dbReference type="EMBL" id="JAUEPO010000003">
    <property type="protein sequence ID" value="KAK3328238.1"/>
    <property type="molecule type" value="Genomic_DNA"/>
</dbReference>
<evidence type="ECO:0000256" key="3">
    <source>
        <dbReference type="ARBA" id="ARBA00013160"/>
    </source>
</evidence>
<dbReference type="PRINTS" id="PR01040">
    <property type="entry name" value="TRNASYNTHTYR"/>
</dbReference>
<comment type="catalytic activity">
    <reaction evidence="11 12">
        <text>tRNA(Tyr) + L-tyrosine + ATP = L-tyrosyl-tRNA(Tyr) + AMP + diphosphate + H(+)</text>
        <dbReference type="Rhea" id="RHEA:10220"/>
        <dbReference type="Rhea" id="RHEA-COMP:9706"/>
        <dbReference type="Rhea" id="RHEA-COMP:9707"/>
        <dbReference type="ChEBI" id="CHEBI:15378"/>
        <dbReference type="ChEBI" id="CHEBI:30616"/>
        <dbReference type="ChEBI" id="CHEBI:33019"/>
        <dbReference type="ChEBI" id="CHEBI:58315"/>
        <dbReference type="ChEBI" id="CHEBI:78442"/>
        <dbReference type="ChEBI" id="CHEBI:78536"/>
        <dbReference type="ChEBI" id="CHEBI:456215"/>
        <dbReference type="EC" id="6.1.1.1"/>
    </reaction>
</comment>
<reference evidence="14" key="2">
    <citation type="submission" date="2023-06" db="EMBL/GenBank/DDBJ databases">
        <authorList>
            <consortium name="Lawrence Berkeley National Laboratory"/>
            <person name="Haridas S."/>
            <person name="Hensen N."/>
            <person name="Bonometti L."/>
            <person name="Westerberg I."/>
            <person name="Brannstrom I.O."/>
            <person name="Guillou S."/>
            <person name="Cros-Aarteil S."/>
            <person name="Calhoun S."/>
            <person name="Kuo A."/>
            <person name="Mondo S."/>
            <person name="Pangilinan J."/>
            <person name="Riley R."/>
            <person name="Labutti K."/>
            <person name="Andreopoulos B."/>
            <person name="Lipzen A."/>
            <person name="Chen C."/>
            <person name="Yanf M."/>
            <person name="Daum C."/>
            <person name="Ng V."/>
            <person name="Clum A."/>
            <person name="Steindorff A."/>
            <person name="Ohm R."/>
            <person name="Martin F."/>
            <person name="Silar P."/>
            <person name="Natvig D."/>
            <person name="Lalanne C."/>
            <person name="Gautier V."/>
            <person name="Ament-Velasquez S.L."/>
            <person name="Kruys A."/>
            <person name="Hutchinson M.I."/>
            <person name="Powell A.J."/>
            <person name="Barry K."/>
            <person name="Miller A.N."/>
            <person name="Grigoriev I.V."/>
            <person name="Debuchy R."/>
            <person name="Gladieux P."/>
            <person name="Thoren M.H."/>
            <person name="Johannesson H."/>
        </authorList>
    </citation>
    <scope>NUCLEOTIDE SEQUENCE</scope>
    <source>
        <strain evidence="14">SMH4131-1</strain>
    </source>
</reference>
<evidence type="ECO:0000256" key="9">
    <source>
        <dbReference type="ARBA" id="ARBA00023146"/>
    </source>
</evidence>
<dbReference type="InterPro" id="IPR002307">
    <property type="entry name" value="Tyr-tRNA-ligase"/>
</dbReference>
<dbReference type="InterPro" id="IPR050489">
    <property type="entry name" value="Tyr-tRNA_synthase"/>
</dbReference>
<dbReference type="GO" id="GO:0006437">
    <property type="term" value="P:tyrosyl-tRNA aminoacylation"/>
    <property type="evidence" value="ECO:0007669"/>
    <property type="project" value="InterPro"/>
</dbReference>
<dbReference type="NCBIfam" id="NF006330">
    <property type="entry name" value="PRK08560.1"/>
    <property type="match status" value="1"/>
</dbReference>
<dbReference type="PANTHER" id="PTHR46264:SF4">
    <property type="entry name" value="TYROSINE--TRNA LIGASE, CYTOPLASMIC"/>
    <property type="match status" value="1"/>
</dbReference>
<comment type="similarity">
    <text evidence="2 12">Belongs to the class-I aminoacyl-tRNA synthetase family.</text>
</comment>
<keyword evidence="15" id="KW-1185">Reference proteome</keyword>
<gene>
    <name evidence="14" type="ORF">B0T19DRAFT_423994</name>
</gene>
<keyword evidence="7 12" id="KW-0067">ATP-binding</keyword>
<sequence>MAPSTTDEVLASAVDIKLLLTGEKQAALSKEEQLALIRVNLAEFLNPEIIEKAIDEGRHPRIYWGTATTGRPHCGYFVPALKIAQLLAAGCNVVILLADIHGFLDNLKSPYEIVEYRAQYYRFCVTAILEAVGVPTEKLEFVLGSSYQKSPEYIMDVYKLCSVVSEHDAKKAGAEVVKQSDNAPLSGLLYPILQVLDEEHLKVDGQFGGVDQRKLFAAAKEWLPKLGYKERAHLMNPMVPGLQGSKMSSSDPDSKIDLLDPPEVVAKKIKKAEAIPKVAEGNGLLAFTEFVLLPVAEFQGRHFTVDRERDGLEPLVYKDAAQMRADYEADVLSPQLLKPAISKALNELMAPIQAAFQTSKEWQEVTLKAYPVEDKKKKVKKVKDKGTRYPAGAAPPKDGEGAAPAAQ</sequence>
<dbReference type="Proteomes" id="UP001286456">
    <property type="component" value="Unassembled WGS sequence"/>
</dbReference>
<evidence type="ECO:0000256" key="12">
    <source>
        <dbReference type="RuleBase" id="RU361234"/>
    </source>
</evidence>
<evidence type="ECO:0000256" key="13">
    <source>
        <dbReference type="SAM" id="MobiDB-lite"/>
    </source>
</evidence>
<dbReference type="Gene3D" id="3.40.50.620">
    <property type="entry name" value="HUPs"/>
    <property type="match status" value="1"/>
</dbReference>
<dbReference type="InterPro" id="IPR002305">
    <property type="entry name" value="aa-tRNA-synth_Ic"/>
</dbReference>
<evidence type="ECO:0000256" key="1">
    <source>
        <dbReference type="ARBA" id="ARBA00004496"/>
    </source>
</evidence>
<dbReference type="SUPFAM" id="SSF52374">
    <property type="entry name" value="Nucleotidylyl transferase"/>
    <property type="match status" value="1"/>
</dbReference>
<reference evidence="14" key="1">
    <citation type="journal article" date="2023" name="Mol. Phylogenet. Evol.">
        <title>Genome-scale phylogeny and comparative genomics of the fungal order Sordariales.</title>
        <authorList>
            <person name="Hensen N."/>
            <person name="Bonometti L."/>
            <person name="Westerberg I."/>
            <person name="Brannstrom I.O."/>
            <person name="Guillou S."/>
            <person name="Cros-Aarteil S."/>
            <person name="Calhoun S."/>
            <person name="Haridas S."/>
            <person name="Kuo A."/>
            <person name="Mondo S."/>
            <person name="Pangilinan J."/>
            <person name="Riley R."/>
            <person name="LaButti K."/>
            <person name="Andreopoulos B."/>
            <person name="Lipzen A."/>
            <person name="Chen C."/>
            <person name="Yan M."/>
            <person name="Daum C."/>
            <person name="Ng V."/>
            <person name="Clum A."/>
            <person name="Steindorff A."/>
            <person name="Ohm R.A."/>
            <person name="Martin F."/>
            <person name="Silar P."/>
            <person name="Natvig D.O."/>
            <person name="Lalanne C."/>
            <person name="Gautier V."/>
            <person name="Ament-Velasquez S.L."/>
            <person name="Kruys A."/>
            <person name="Hutchinson M.I."/>
            <person name="Powell A.J."/>
            <person name="Barry K."/>
            <person name="Miller A.N."/>
            <person name="Grigoriev I.V."/>
            <person name="Debuchy R."/>
            <person name="Gladieux P."/>
            <person name="Hiltunen Thoren M."/>
            <person name="Johannesson H."/>
        </authorList>
    </citation>
    <scope>NUCLEOTIDE SEQUENCE</scope>
    <source>
        <strain evidence="14">SMH4131-1</strain>
    </source>
</reference>
<dbReference type="PIRSF" id="PIRSF006588">
    <property type="entry name" value="TyrRS_arch_euk"/>
    <property type="match status" value="1"/>
</dbReference>
<dbReference type="GO" id="GO:0005737">
    <property type="term" value="C:cytoplasm"/>
    <property type="evidence" value="ECO:0007669"/>
    <property type="project" value="UniProtKB-SubCell"/>
</dbReference>
<dbReference type="PANTHER" id="PTHR46264">
    <property type="entry name" value="TYROSINE-TRNA LIGASE"/>
    <property type="match status" value="1"/>
</dbReference>
<evidence type="ECO:0000256" key="5">
    <source>
        <dbReference type="ARBA" id="ARBA00022598"/>
    </source>
</evidence>